<proteinExistence type="predicted"/>
<dbReference type="EMBL" id="CP068047">
    <property type="protein sequence ID" value="QQR35843.1"/>
    <property type="molecule type" value="Genomic_DNA"/>
</dbReference>
<dbReference type="SUPFAM" id="SSF53756">
    <property type="entry name" value="UDP-Glycosyltransferase/glycogen phosphorylase"/>
    <property type="match status" value="1"/>
</dbReference>
<reference evidence="1 2" key="1">
    <citation type="submission" date="2021-01" db="EMBL/GenBank/DDBJ databases">
        <title>Genome seq and assembly of Devosia sp. G19.</title>
        <authorList>
            <person name="Chhetri G."/>
        </authorList>
    </citation>
    <scope>NUCLEOTIDE SEQUENCE [LARGE SCALE GENOMIC DNA]</scope>
    <source>
        <strain evidence="1 2">G19</strain>
    </source>
</reference>
<keyword evidence="2" id="KW-1185">Reference proteome</keyword>
<dbReference type="PANTHER" id="PTHR39517:SF1">
    <property type="entry name" value="LIPID-A-DISACCHARIDE SYNTHASE"/>
    <property type="match status" value="1"/>
</dbReference>
<evidence type="ECO:0000313" key="1">
    <source>
        <dbReference type="EMBL" id="QQR35843.1"/>
    </source>
</evidence>
<evidence type="ECO:0000313" key="2">
    <source>
        <dbReference type="Proteomes" id="UP000595460"/>
    </source>
</evidence>
<gene>
    <name evidence="1" type="ORF">JI749_16100</name>
</gene>
<dbReference type="Proteomes" id="UP000595460">
    <property type="component" value="Chromosome"/>
</dbReference>
<sequence>MEAEASGRNRFLFISNGHGEDAIAAAIVARLPKTVSVEAYPMIGSGNAYAGICPIVGPRATLASEGWRNVKGSLRRDIATGGLGTVPPALNFLRKVNGKYDRVVVVGDMVGVLACYFTGHRGLTYLDVYKTGSARLYSGPERWTIKQACKTVFCRADNLAQSLERIGVDARSAGNVMMDAIPYGDYDARARRSRPLAVTLLPGSRALTSESFALQVDALRSLPAELRPDVFLAVAGSVNVDELAREAGLKRTPMLSVEPADLGELSDGELTIHMARGSAMGNLLAASDMVLSQAGTATVQALGLGKPAITFVNARDRRSRFTDEQMLFGEARTVVTADAPAIGAALRALLTNEEERRRLANIGRQRIGGPGAMHAIIDALMG</sequence>
<name>A0ABX7BV74_9HYPH</name>
<dbReference type="InterPro" id="IPR019994">
    <property type="entry name" value="Lipid-A-disac_synthase-rel_put"/>
</dbReference>
<protein>
    <recommendedName>
        <fullName evidence="3">Glycosyl transferase family 28 C-terminal domain-containing protein</fullName>
    </recommendedName>
</protein>
<accession>A0ABX7BV74</accession>
<evidence type="ECO:0008006" key="3">
    <source>
        <dbReference type="Google" id="ProtNLM"/>
    </source>
</evidence>
<organism evidence="1 2">
    <name type="scientific">Devosia oryziradicis</name>
    <dbReference type="NCBI Taxonomy" id="2801335"/>
    <lineage>
        <taxon>Bacteria</taxon>
        <taxon>Pseudomonadati</taxon>
        <taxon>Pseudomonadota</taxon>
        <taxon>Alphaproteobacteria</taxon>
        <taxon>Hyphomicrobiales</taxon>
        <taxon>Devosiaceae</taxon>
        <taxon>Devosia</taxon>
    </lineage>
</organism>
<dbReference type="RefSeq" id="WP_201656253.1">
    <property type="nucleotide sequence ID" value="NZ_CP068047.1"/>
</dbReference>
<dbReference type="Gene3D" id="3.40.50.2000">
    <property type="entry name" value="Glycogen Phosphorylase B"/>
    <property type="match status" value="1"/>
</dbReference>
<dbReference type="PANTHER" id="PTHR39517">
    <property type="entry name" value="SLL0192 PROTEIN"/>
    <property type="match status" value="1"/>
</dbReference>